<reference evidence="1 2" key="1">
    <citation type="submission" date="2015-03" db="EMBL/GenBank/DDBJ databases">
        <title>Genome assembly of Sandaracinus amylolyticus DSM 53668.</title>
        <authorList>
            <person name="Sharma G."/>
            <person name="Subramanian S."/>
        </authorList>
    </citation>
    <scope>NUCLEOTIDE SEQUENCE [LARGE SCALE GENOMIC DNA]</scope>
    <source>
        <strain evidence="1 2">DSM 53668</strain>
    </source>
</reference>
<keyword evidence="2" id="KW-1185">Reference proteome</keyword>
<proteinExistence type="predicted"/>
<organism evidence="1 2">
    <name type="scientific">Sandaracinus amylolyticus</name>
    <dbReference type="NCBI Taxonomy" id="927083"/>
    <lineage>
        <taxon>Bacteria</taxon>
        <taxon>Pseudomonadati</taxon>
        <taxon>Myxococcota</taxon>
        <taxon>Polyangia</taxon>
        <taxon>Polyangiales</taxon>
        <taxon>Sandaracinaceae</taxon>
        <taxon>Sandaracinus</taxon>
    </lineage>
</organism>
<protein>
    <submittedName>
        <fullName evidence="1">Uncharacterized protein</fullName>
    </submittedName>
</protein>
<dbReference type="KEGG" id="samy:DB32_005281"/>
<dbReference type="Proteomes" id="UP000034883">
    <property type="component" value="Chromosome"/>
</dbReference>
<dbReference type="EMBL" id="CP011125">
    <property type="protein sequence ID" value="AKF08132.1"/>
    <property type="molecule type" value="Genomic_DNA"/>
</dbReference>
<evidence type="ECO:0000313" key="1">
    <source>
        <dbReference type="EMBL" id="AKF08132.1"/>
    </source>
</evidence>
<evidence type="ECO:0000313" key="2">
    <source>
        <dbReference type="Proteomes" id="UP000034883"/>
    </source>
</evidence>
<sequence>MRSVVLLEQDREIEAGRTTAEDSNAHEGTISARVSFAPLVL</sequence>
<accession>A0A0F6YJR8</accession>
<dbReference type="AlphaFoldDB" id="A0A0F6YJR8"/>
<name>A0A0F6YJR8_9BACT</name>
<gene>
    <name evidence="1" type="ORF">DB32_005281</name>
</gene>